<evidence type="ECO:0000256" key="4">
    <source>
        <dbReference type="ARBA" id="ARBA00022840"/>
    </source>
</evidence>
<evidence type="ECO:0000313" key="6">
    <source>
        <dbReference type="EMBL" id="SDK18598.1"/>
    </source>
</evidence>
<dbReference type="InterPro" id="IPR003439">
    <property type="entry name" value="ABC_transporter-like_ATP-bd"/>
</dbReference>
<dbReference type="InterPro" id="IPR017871">
    <property type="entry name" value="ABC_transporter-like_CS"/>
</dbReference>
<organism evidence="6 7">
    <name type="scientific">Natronincola ferrireducens</name>
    <dbReference type="NCBI Taxonomy" id="393762"/>
    <lineage>
        <taxon>Bacteria</taxon>
        <taxon>Bacillati</taxon>
        <taxon>Bacillota</taxon>
        <taxon>Clostridia</taxon>
        <taxon>Peptostreptococcales</taxon>
        <taxon>Natronincolaceae</taxon>
        <taxon>Natronincola</taxon>
    </lineage>
</organism>
<dbReference type="InterPro" id="IPR050763">
    <property type="entry name" value="ABC_transporter_ATP-binding"/>
</dbReference>
<evidence type="ECO:0000256" key="2">
    <source>
        <dbReference type="ARBA" id="ARBA00022448"/>
    </source>
</evidence>
<keyword evidence="2" id="KW-0813">Transport</keyword>
<dbReference type="PROSITE" id="PS00211">
    <property type="entry name" value="ABC_TRANSPORTER_1"/>
    <property type="match status" value="1"/>
</dbReference>
<proteinExistence type="inferred from homology"/>
<keyword evidence="7" id="KW-1185">Reference proteome</keyword>
<dbReference type="Gene3D" id="3.40.50.300">
    <property type="entry name" value="P-loop containing nucleotide triphosphate hydrolases"/>
    <property type="match status" value="1"/>
</dbReference>
<reference evidence="6 7" key="1">
    <citation type="submission" date="2016-10" db="EMBL/GenBank/DDBJ databases">
        <authorList>
            <person name="de Groot N.N."/>
        </authorList>
    </citation>
    <scope>NUCLEOTIDE SEQUENCE [LARGE SCALE GENOMIC DNA]</scope>
    <source>
        <strain evidence="6 7">DSM 18346</strain>
    </source>
</reference>
<protein>
    <submittedName>
        <fullName evidence="6">ABC-2 type transport system ATP-binding protein</fullName>
    </submittedName>
</protein>
<dbReference type="RefSeq" id="WP_090551015.1">
    <property type="nucleotide sequence ID" value="NZ_FNFP01000001.1"/>
</dbReference>
<dbReference type="PROSITE" id="PS50893">
    <property type="entry name" value="ABC_TRANSPORTER_2"/>
    <property type="match status" value="1"/>
</dbReference>
<evidence type="ECO:0000259" key="5">
    <source>
        <dbReference type="PROSITE" id="PS50893"/>
    </source>
</evidence>
<evidence type="ECO:0000256" key="1">
    <source>
        <dbReference type="ARBA" id="ARBA00005417"/>
    </source>
</evidence>
<dbReference type="SUPFAM" id="SSF52540">
    <property type="entry name" value="P-loop containing nucleoside triphosphate hydrolases"/>
    <property type="match status" value="1"/>
</dbReference>
<dbReference type="InterPro" id="IPR003593">
    <property type="entry name" value="AAA+_ATPase"/>
</dbReference>
<dbReference type="GO" id="GO:0005524">
    <property type="term" value="F:ATP binding"/>
    <property type="evidence" value="ECO:0007669"/>
    <property type="project" value="UniProtKB-KW"/>
</dbReference>
<dbReference type="PANTHER" id="PTHR42711">
    <property type="entry name" value="ABC TRANSPORTER ATP-BINDING PROTEIN"/>
    <property type="match status" value="1"/>
</dbReference>
<dbReference type="GO" id="GO:0016887">
    <property type="term" value="F:ATP hydrolysis activity"/>
    <property type="evidence" value="ECO:0007669"/>
    <property type="project" value="InterPro"/>
</dbReference>
<dbReference type="EMBL" id="FNFP01000001">
    <property type="protein sequence ID" value="SDK18598.1"/>
    <property type="molecule type" value="Genomic_DNA"/>
</dbReference>
<dbReference type="CDD" id="cd03230">
    <property type="entry name" value="ABC_DR_subfamily_A"/>
    <property type="match status" value="1"/>
</dbReference>
<evidence type="ECO:0000313" key="7">
    <source>
        <dbReference type="Proteomes" id="UP000198718"/>
    </source>
</evidence>
<comment type="similarity">
    <text evidence="1">Belongs to the ABC transporter superfamily.</text>
</comment>
<accession>A0A1G8ZU56</accession>
<sequence length="243" mass="27518">MGVIEFCNVEYSYRKNKVLKDISFSIDKGEIVGIVGPNGAGKSTLLSIAATLFKPSEGYVKYYGKRIEKDYGEVRKKIGYIPQEIALYSNRRVQENLIFLGKLYGLKEGELKKRVNEVLEIVEISPNENKKIKELSGGMQRRINIAAALMNSPEILIMDEATVGIDLQSRRCILHMMKALGQEGKAILYATHHTEEILAICSRMILLKEGRIIGDRGVNALHINSTQEIKHLEEELIKEIYRH</sequence>
<name>A0A1G8ZU56_9FIRM</name>
<dbReference type="OrthoDB" id="9804819at2"/>
<keyword evidence="4 6" id="KW-0067">ATP-binding</keyword>
<keyword evidence="3" id="KW-0547">Nucleotide-binding</keyword>
<evidence type="ECO:0000256" key="3">
    <source>
        <dbReference type="ARBA" id="ARBA00022741"/>
    </source>
</evidence>
<feature type="domain" description="ABC transporter" evidence="5">
    <location>
        <begin position="4"/>
        <end position="234"/>
    </location>
</feature>
<dbReference type="Proteomes" id="UP000198718">
    <property type="component" value="Unassembled WGS sequence"/>
</dbReference>
<gene>
    <name evidence="6" type="ORF">SAMN05660472_00968</name>
</gene>
<dbReference type="Pfam" id="PF00005">
    <property type="entry name" value="ABC_tran"/>
    <property type="match status" value="1"/>
</dbReference>
<dbReference type="PANTHER" id="PTHR42711:SF5">
    <property type="entry name" value="ABC TRANSPORTER ATP-BINDING PROTEIN NATA"/>
    <property type="match status" value="1"/>
</dbReference>
<dbReference type="SMART" id="SM00382">
    <property type="entry name" value="AAA"/>
    <property type="match status" value="1"/>
</dbReference>
<dbReference type="AlphaFoldDB" id="A0A1G8ZU56"/>
<dbReference type="STRING" id="393762.SAMN05660472_00968"/>
<dbReference type="InterPro" id="IPR027417">
    <property type="entry name" value="P-loop_NTPase"/>
</dbReference>